<reference evidence="1 2" key="1">
    <citation type="submission" date="2018-05" db="EMBL/GenBank/DDBJ databases">
        <title>Marinifilum breve JC075T sp. nov., a marine bacterium isolated from Yongle Blue Hole in the South China Sea.</title>
        <authorList>
            <person name="Fu T."/>
        </authorList>
    </citation>
    <scope>NUCLEOTIDE SEQUENCE [LARGE SCALE GENOMIC DNA]</scope>
    <source>
        <strain evidence="1 2">JC075</strain>
    </source>
</reference>
<dbReference type="RefSeq" id="WP_110361284.1">
    <property type="nucleotide sequence ID" value="NZ_QFLI01000005.1"/>
</dbReference>
<dbReference type="AlphaFoldDB" id="A0A2V3ZWU1"/>
<evidence type="ECO:0000313" key="2">
    <source>
        <dbReference type="Proteomes" id="UP000248079"/>
    </source>
</evidence>
<dbReference type="Proteomes" id="UP000248079">
    <property type="component" value="Unassembled WGS sequence"/>
</dbReference>
<dbReference type="SUPFAM" id="SSF52540">
    <property type="entry name" value="P-loop containing nucleoside triphosphate hydrolases"/>
    <property type="match status" value="1"/>
</dbReference>
<proteinExistence type="predicted"/>
<gene>
    <name evidence="1" type="ORF">DF185_13565</name>
</gene>
<accession>A0A2V3ZWU1</accession>
<name>A0A2V3ZWU1_9BACT</name>
<organism evidence="1 2">
    <name type="scientific">Marinifilum breve</name>
    <dbReference type="NCBI Taxonomy" id="2184082"/>
    <lineage>
        <taxon>Bacteria</taxon>
        <taxon>Pseudomonadati</taxon>
        <taxon>Bacteroidota</taxon>
        <taxon>Bacteroidia</taxon>
        <taxon>Marinilabiliales</taxon>
        <taxon>Marinifilaceae</taxon>
    </lineage>
</organism>
<dbReference type="InterPro" id="IPR027417">
    <property type="entry name" value="P-loop_NTPase"/>
</dbReference>
<dbReference type="Gene3D" id="3.40.50.300">
    <property type="entry name" value="P-loop containing nucleotide triphosphate hydrolases"/>
    <property type="match status" value="1"/>
</dbReference>
<keyword evidence="2" id="KW-1185">Reference proteome</keyword>
<sequence length="1016" mass="119983">MNLKERIDRIKHSSLNPNRSNEQEKVYSNSSIRKDVVNYLKDLETEDYRLTDSAHFYRMLKNLQEDKARAIVVLASNYEDQIQEGILACLDRQKFRSAVYVLDPNHTSESYDERIVEFVELFYGIASQQNKVEIAQNKKSTKLAEHYENEFVTIRNARETVSQFFMNCQNSKQENYFESIDTIENIQQLLISKRAIAIAGNPFSGKSKVAKAICKSWAKQREIQFQLPIYVDAAQLIDQELDAYLLIKYPSIFENYNSIQNLLTQSSFKLIIDNYHCLSNSKQQHLQKVLKELNQQSYLVFTRISNQYLLQNHYSIQHSIPDQSPYIGRTHDTVYDVQRIHFENQFEDGELKKDMSEKQKHDFLQEVAKLAYQMLRDGQFHMEAQNSTLENEMIRYGIGVIKNKNSKNYFHFKNLNLQYYFACRLIGKNLSEASFLSLMKNENLHDFGNMLLAFKSYYCGKSVFINNILNSQLEVCKKHPNLSNQRRFLTYLSKIDVDTLATEKHEMQVFELLDFLQIFQSGWQQQITDDLKIIYGKLQSDFQNKFKNSFVKQLKEIIEACLTNYSRENFDVLPLFFEMVKTMEWYKSKKFITKLSEIYIEILQSVSENRSTYHPQLYGNLYSCFGELVKQFKLLDYTEIKNIRNTIQEASNSLSGFVKYWADSSLQYLKSDEFLLAHCDVIENDFHTRLDHSNDDLSDWVDICCLLAQKHQFSEIHNKERIKKEINICYDLLLDQRGKGHFSLQLEERLYGAYLMLRLQCVPTSLRFCEKIQQLNVSYWEEQAIDELIQACIKDDSNANNDFITLFIKICESKSIPYKYLPEYLKKIEDRMHAVPHAEKELEFYQQLIIEVAKYDSTNNYILSLLLSFDFKKYKELRSNILLEIMKDSSFHSSEIWSELKDYANIRQHQKQVLEIISQEALINETRNLEHLVIVWERILSRDNSPKMREPLKLFLTKAKTTQFDLSKDFLELVSDILNNEEIDSIFDNKEIDTNCISTNKKKLKEIIDKNTYCFI</sequence>
<dbReference type="EMBL" id="QFLI01000005">
    <property type="protein sequence ID" value="PXY00919.1"/>
    <property type="molecule type" value="Genomic_DNA"/>
</dbReference>
<evidence type="ECO:0000313" key="1">
    <source>
        <dbReference type="EMBL" id="PXY00919.1"/>
    </source>
</evidence>
<dbReference type="OrthoDB" id="9872645at2"/>
<comment type="caution">
    <text evidence="1">The sequence shown here is derived from an EMBL/GenBank/DDBJ whole genome shotgun (WGS) entry which is preliminary data.</text>
</comment>
<protein>
    <submittedName>
        <fullName evidence="1">Uncharacterized protein</fullName>
    </submittedName>
</protein>